<dbReference type="Proteomes" id="UP001632037">
    <property type="component" value="Unassembled WGS sequence"/>
</dbReference>
<organism evidence="1 2">
    <name type="scientific">Phytophthora oleae</name>
    <dbReference type="NCBI Taxonomy" id="2107226"/>
    <lineage>
        <taxon>Eukaryota</taxon>
        <taxon>Sar</taxon>
        <taxon>Stramenopiles</taxon>
        <taxon>Oomycota</taxon>
        <taxon>Peronosporomycetes</taxon>
        <taxon>Peronosporales</taxon>
        <taxon>Peronosporaceae</taxon>
        <taxon>Phytophthora</taxon>
    </lineage>
</organism>
<reference evidence="1 2" key="1">
    <citation type="submission" date="2024-09" db="EMBL/GenBank/DDBJ databases">
        <title>Genome sequencing and assembly of Phytophthora oleae, isolate VK10A, causative agent of rot of olive drupes.</title>
        <authorList>
            <person name="Conti Taguali S."/>
            <person name="Riolo M."/>
            <person name="La Spada F."/>
            <person name="Cacciola S.O."/>
            <person name="Dionisio G."/>
        </authorList>
    </citation>
    <scope>NUCLEOTIDE SEQUENCE [LARGE SCALE GENOMIC DNA]</scope>
    <source>
        <strain evidence="1 2">VK10A</strain>
    </source>
</reference>
<accession>A0ABD3FQZ3</accession>
<name>A0ABD3FQZ3_9STRA</name>
<dbReference type="AlphaFoldDB" id="A0ABD3FQZ3"/>
<keyword evidence="2" id="KW-1185">Reference proteome</keyword>
<dbReference type="EMBL" id="JBIMZQ010000011">
    <property type="protein sequence ID" value="KAL3668302.1"/>
    <property type="molecule type" value="Genomic_DNA"/>
</dbReference>
<sequence>MGDAKAAEQEQQVRTFVKLANLTHTSQLHEWNIESLETALQWACAAEDAVGGDSQQGIEMRIRQWFPVATLPTLPLDGALTADALRLARVHLLRSILKSPFLTSHPTRSELLVAVLQELKTRHEDASYQLLDEREDDTPHSALLIEGIVETPRTDALMAIAGRMSERCKPIRVQVLSGWVMVSPLKSYALSPRTLELKAMAKTLQRNAVDARAAADSDTYRRFLDDLRDCFEAPESRDVREVEVLMLVMCEWPKEEPPQLRGMVGDLKKIVSDWVMSKTTRFWTFQPWLAAMLSSKSEALANAYVSELFKTGFLKPWEQEFAERVGTLVLQTEGVAEVLQPALTNLEPHLQQIYFNVNPTPQL</sequence>
<protein>
    <submittedName>
        <fullName evidence="1">Uncharacterized protein</fullName>
    </submittedName>
</protein>
<gene>
    <name evidence="1" type="ORF">V7S43_006395</name>
</gene>
<comment type="caution">
    <text evidence="1">The sequence shown here is derived from an EMBL/GenBank/DDBJ whole genome shotgun (WGS) entry which is preliminary data.</text>
</comment>
<evidence type="ECO:0000313" key="1">
    <source>
        <dbReference type="EMBL" id="KAL3668302.1"/>
    </source>
</evidence>
<proteinExistence type="predicted"/>
<evidence type="ECO:0000313" key="2">
    <source>
        <dbReference type="Proteomes" id="UP001632037"/>
    </source>
</evidence>